<dbReference type="EMBL" id="MBFU01000463">
    <property type="protein sequence ID" value="PVZ99178.1"/>
    <property type="molecule type" value="Genomic_DNA"/>
</dbReference>
<dbReference type="EMBL" id="MBFU01000865">
    <property type="protein sequence ID" value="PVZ97330.1"/>
    <property type="molecule type" value="Genomic_DNA"/>
</dbReference>
<name>A0A2U1IWY9_SMIAN</name>
<protein>
    <submittedName>
        <fullName evidence="1">Uncharacterized protein</fullName>
    </submittedName>
</protein>
<dbReference type="Gene3D" id="1.25.10.10">
    <property type="entry name" value="Leucine-rich Repeat Variant"/>
    <property type="match status" value="1"/>
</dbReference>
<evidence type="ECO:0000313" key="3">
    <source>
        <dbReference type="Proteomes" id="UP000245591"/>
    </source>
</evidence>
<dbReference type="SUPFAM" id="SSF48371">
    <property type="entry name" value="ARM repeat"/>
    <property type="match status" value="1"/>
</dbReference>
<dbReference type="InterPro" id="IPR016024">
    <property type="entry name" value="ARM-type_fold"/>
</dbReference>
<comment type="caution">
    <text evidence="1">The sequence shown here is derived from an EMBL/GenBank/DDBJ whole genome shotgun (WGS) entry which is preliminary data.</text>
</comment>
<reference evidence="1 3" key="1">
    <citation type="journal article" date="2018" name="MBio">
        <title>Comparative Genomics Reveals the Core Gene Toolbox for the Fungus-Insect Symbiosis.</title>
        <authorList>
            <person name="Wang Y."/>
            <person name="Stata M."/>
            <person name="Wang W."/>
            <person name="Stajich J.E."/>
            <person name="White M.M."/>
            <person name="Moncalvo J.M."/>
        </authorList>
    </citation>
    <scope>NUCLEOTIDE SEQUENCE [LARGE SCALE GENOMIC DNA]</scope>
    <source>
        <strain evidence="1 3">AUS-126-30</strain>
    </source>
</reference>
<dbReference type="InterPro" id="IPR011989">
    <property type="entry name" value="ARM-like"/>
</dbReference>
<keyword evidence="3" id="KW-1185">Reference proteome</keyword>
<evidence type="ECO:0000313" key="2">
    <source>
        <dbReference type="EMBL" id="PVZ99178.1"/>
    </source>
</evidence>
<dbReference type="Proteomes" id="UP000245591">
    <property type="component" value="Unassembled WGS sequence"/>
</dbReference>
<gene>
    <name evidence="2" type="ORF">BB558_004812</name>
    <name evidence="1" type="ORF">BB558_006691</name>
</gene>
<organism evidence="1 3">
    <name type="scientific">Smittium angustum</name>
    <dbReference type="NCBI Taxonomy" id="133377"/>
    <lineage>
        <taxon>Eukaryota</taxon>
        <taxon>Fungi</taxon>
        <taxon>Fungi incertae sedis</taxon>
        <taxon>Zoopagomycota</taxon>
        <taxon>Kickxellomycotina</taxon>
        <taxon>Harpellomycetes</taxon>
        <taxon>Harpellales</taxon>
        <taxon>Legeriomycetaceae</taxon>
        <taxon>Smittium</taxon>
    </lineage>
</organism>
<sequence>MNQPHITPDSIRDAIQITYSTTTNQQERTNANNLINSTRYSQNSASLGLNLIQNLPQNTPQAKYLGWQLIEDQAKQIGVDNTYTPDQLLKVIKEALSTITQNEKLEYLIHKAAKTTATVALRLWPNGIWSDFPVWIQKNLNNHFLVLYIMKTLCEEVMEYESDPIVAIRKPEYTTGLTIAILPANVFQKLYPHGFKSDGNNPTNTNNLEIIKPIPGNENGWLGAWMAILSDGSMSITIKAAVLSTIQSCLNWMPFIVLKEMPQLLLFLNNSLLESKTLEILKSSLDCLQILTARPYSSPVEKHEVVSLLVEQSKLHLTIHQLFSSLKNQRALFPDLEDSEIIEIKKNAIQVLSNITSNLIWYKKSPGFLPENINDLLLALVEGLASRHVTVSDIGAMGLLAMERHPEVMLTKIEPSILFQLQNICIDKLQWTFQVCSVSADSEFADQTEWENEADGVHFETFVEYKSFISTRYRSKLIDILRLIASLDSINFSKLIIEKVSGLTQPGFTNIEKLESTGERFSLINTGFALIEIVAKDLQTIVSSEKRDLEKNTSIEAAVQLFEILIKYKCNNPEVIRQQLSKLEFFGFLIEKQTNLIRIALEALTTYVSIPEQYPLSEKDDWTKVSYKTASVLQNLIKSNPNLFWNYYFDFVSLAKSKENSVNTPGRTKIMLWELPISFLTTQVPCFGSGAPNEADLKKTIAQLIAPAAEDLVSINQVLENPQMFFDSLGLGFIDNDKNTSEDNWKNVKAQRGVLGSLVQKIFAFAKPLAVITDPNLQSSINSNEETKNVVLPFNYYLETMNSYAPEIMKTTLMLARVLHAGFNNEVAKSSKWKLFIENKFSLEHTIDLESIEYRESSIFLTYIHQLLEYTHKILGYLVVIPSVYSQIGNFGELWTSCLFGEANYLPSTVWKSLLSNTINRCVIANSVPSVYNYPNPKHSLEFFSAFFPHLTGFINAKLGEMWSQFTKVKNDESDISEFEVNLRGLTRTYADLLADLFFSLNNGIQDHGSIEEMLVEKYMKKGSENENTFKSTNMFGVLSADGEMSEESKEKPKLKKNQNILIYIVNNQPFLLQLLNSSTFLLSIEDTFSARKIIKSVEQFVPTIVGIVSFFTPVSNVINDQGFLSNLSIEDFYEFYQKITKQTFNSATKKLIVNEQLFSLFVTITEWASTDLTSLISDISSASKYILNIKSSFTNSMMILMKKHFNYIENSNSVLEYLSNLKNFDRATSGVKENKYIFASTKMLFDKLINISTISDEKLSGVKSSAEMVSQHKEFLGKSKHVSGAALVLEGKKSLNSSVFDSELSGSVDGGFDLGNFIP</sequence>
<proteinExistence type="predicted"/>
<accession>A0A2U1IWY9</accession>
<evidence type="ECO:0000313" key="1">
    <source>
        <dbReference type="EMBL" id="PVZ97330.1"/>
    </source>
</evidence>